<dbReference type="AlphaFoldDB" id="A0A9N8VLE3"/>
<dbReference type="EMBL" id="CAJVPY010000194">
    <property type="protein sequence ID" value="CAG8456825.1"/>
    <property type="molecule type" value="Genomic_DNA"/>
</dbReference>
<proteinExistence type="predicted"/>
<sequence>MSSESESFDLTEVIDNSEYFKTWLEVHNRYSRNLLKIMSWESTPVDLRAQASRAYSSFQYCGTGSVFLVVFGENARTRQLGVKGD</sequence>
<comment type="caution">
    <text evidence="1">The sequence shown here is derived from an EMBL/GenBank/DDBJ whole genome shotgun (WGS) entry which is preliminary data.</text>
</comment>
<dbReference type="Proteomes" id="UP000789405">
    <property type="component" value="Unassembled WGS sequence"/>
</dbReference>
<organism evidence="1 2">
    <name type="scientific">Dentiscutata erythropus</name>
    <dbReference type="NCBI Taxonomy" id="1348616"/>
    <lineage>
        <taxon>Eukaryota</taxon>
        <taxon>Fungi</taxon>
        <taxon>Fungi incertae sedis</taxon>
        <taxon>Mucoromycota</taxon>
        <taxon>Glomeromycotina</taxon>
        <taxon>Glomeromycetes</taxon>
        <taxon>Diversisporales</taxon>
        <taxon>Gigasporaceae</taxon>
        <taxon>Dentiscutata</taxon>
    </lineage>
</organism>
<gene>
    <name evidence="1" type="ORF">DERYTH_LOCUS809</name>
</gene>
<name>A0A9N8VLE3_9GLOM</name>
<keyword evidence="2" id="KW-1185">Reference proteome</keyword>
<evidence type="ECO:0000313" key="1">
    <source>
        <dbReference type="EMBL" id="CAG8456825.1"/>
    </source>
</evidence>
<reference evidence="1" key="1">
    <citation type="submission" date="2021-06" db="EMBL/GenBank/DDBJ databases">
        <authorList>
            <person name="Kallberg Y."/>
            <person name="Tangrot J."/>
            <person name="Rosling A."/>
        </authorList>
    </citation>
    <scope>NUCLEOTIDE SEQUENCE</scope>
    <source>
        <strain evidence="1">MA453B</strain>
    </source>
</reference>
<protein>
    <submittedName>
        <fullName evidence="1">3987_t:CDS:1</fullName>
    </submittedName>
</protein>
<evidence type="ECO:0000313" key="2">
    <source>
        <dbReference type="Proteomes" id="UP000789405"/>
    </source>
</evidence>
<accession>A0A9N8VLE3</accession>